<feature type="region of interest" description="Disordered" evidence="1">
    <location>
        <begin position="62"/>
        <end position="113"/>
    </location>
</feature>
<name>A0AAV6PJF4_SOLSE</name>
<protein>
    <submittedName>
        <fullName evidence="2">Uncharacterized protein</fullName>
    </submittedName>
</protein>
<feature type="non-terminal residue" evidence="2">
    <location>
        <position position="1"/>
    </location>
</feature>
<evidence type="ECO:0000313" key="3">
    <source>
        <dbReference type="Proteomes" id="UP000693946"/>
    </source>
</evidence>
<dbReference type="EMBL" id="JAGKHQ010000491">
    <property type="protein sequence ID" value="KAG7467809.1"/>
    <property type="molecule type" value="Genomic_DNA"/>
</dbReference>
<sequence>LGLRERGDAREAASDRRERREQREPRDAQAEEPSTLLSLPNQTRAGAAGTGLLPLRLCLLHAPPSPRATRLSVRPPGPRTRGGRPQEGEAGPQGGPLVPTHRGGVLLIGHTTP</sequence>
<accession>A0AAV6PJF4</accession>
<feature type="compositionally biased region" description="Basic and acidic residues" evidence="1">
    <location>
        <begin position="1"/>
        <end position="29"/>
    </location>
</feature>
<dbReference type="Proteomes" id="UP000693946">
    <property type="component" value="Unassembled WGS sequence"/>
</dbReference>
<feature type="region of interest" description="Disordered" evidence="1">
    <location>
        <begin position="1"/>
        <end position="47"/>
    </location>
</feature>
<comment type="caution">
    <text evidence="2">The sequence shown here is derived from an EMBL/GenBank/DDBJ whole genome shotgun (WGS) entry which is preliminary data.</text>
</comment>
<reference evidence="2 3" key="1">
    <citation type="journal article" date="2021" name="Sci. Rep.">
        <title>Chromosome anchoring in Senegalese sole (Solea senegalensis) reveals sex-associated markers and genome rearrangements in flatfish.</title>
        <authorList>
            <person name="Guerrero-Cozar I."/>
            <person name="Gomez-Garrido J."/>
            <person name="Berbel C."/>
            <person name="Martinez-Blanch J.F."/>
            <person name="Alioto T."/>
            <person name="Claros M.G."/>
            <person name="Gagnaire P.A."/>
            <person name="Manchado M."/>
        </authorList>
    </citation>
    <scope>NUCLEOTIDE SEQUENCE [LARGE SCALE GENOMIC DNA]</scope>
    <source>
        <strain evidence="2">Sse05_10M</strain>
    </source>
</reference>
<organism evidence="2 3">
    <name type="scientific">Solea senegalensis</name>
    <name type="common">Senegalese sole</name>
    <dbReference type="NCBI Taxonomy" id="28829"/>
    <lineage>
        <taxon>Eukaryota</taxon>
        <taxon>Metazoa</taxon>
        <taxon>Chordata</taxon>
        <taxon>Craniata</taxon>
        <taxon>Vertebrata</taxon>
        <taxon>Euteleostomi</taxon>
        <taxon>Actinopterygii</taxon>
        <taxon>Neopterygii</taxon>
        <taxon>Teleostei</taxon>
        <taxon>Neoteleostei</taxon>
        <taxon>Acanthomorphata</taxon>
        <taxon>Carangaria</taxon>
        <taxon>Pleuronectiformes</taxon>
        <taxon>Pleuronectoidei</taxon>
        <taxon>Soleidae</taxon>
        <taxon>Solea</taxon>
    </lineage>
</organism>
<proteinExistence type="predicted"/>
<evidence type="ECO:0000313" key="2">
    <source>
        <dbReference type="EMBL" id="KAG7467809.1"/>
    </source>
</evidence>
<evidence type="ECO:0000256" key="1">
    <source>
        <dbReference type="SAM" id="MobiDB-lite"/>
    </source>
</evidence>
<dbReference type="AlphaFoldDB" id="A0AAV6PJF4"/>
<gene>
    <name evidence="2" type="ORF">JOB18_042242</name>
</gene>
<keyword evidence="3" id="KW-1185">Reference proteome</keyword>
<feature type="compositionally biased region" description="Polar residues" evidence="1">
    <location>
        <begin position="35"/>
        <end position="44"/>
    </location>
</feature>